<organism evidence="1">
    <name type="scientific">Myoviridae sp. ctEg02</name>
    <dbReference type="NCBI Taxonomy" id="2825061"/>
    <lineage>
        <taxon>Viruses</taxon>
        <taxon>Duplodnaviria</taxon>
        <taxon>Heunggongvirae</taxon>
        <taxon>Uroviricota</taxon>
        <taxon>Caudoviricetes</taxon>
    </lineage>
</organism>
<evidence type="ECO:0000313" key="1">
    <source>
        <dbReference type="EMBL" id="DAE09096.1"/>
    </source>
</evidence>
<protein>
    <submittedName>
        <fullName evidence="1">Uncharacterized protein</fullName>
    </submittedName>
</protein>
<dbReference type="EMBL" id="BK015482">
    <property type="protein sequence ID" value="DAE09096.1"/>
    <property type="molecule type" value="Genomic_DNA"/>
</dbReference>
<reference evidence="1" key="1">
    <citation type="journal article" date="2021" name="Proc. Natl. Acad. Sci. U.S.A.">
        <title>A Catalog of Tens of Thousands of Viruses from Human Metagenomes Reveals Hidden Associations with Chronic Diseases.</title>
        <authorList>
            <person name="Tisza M.J."/>
            <person name="Buck C.B."/>
        </authorList>
    </citation>
    <scope>NUCLEOTIDE SEQUENCE</scope>
    <source>
        <strain evidence="1">CtEg02</strain>
    </source>
</reference>
<proteinExistence type="predicted"/>
<accession>A0A8S5PQQ8</accession>
<name>A0A8S5PQQ8_9CAUD</name>
<sequence>MNFRAVLNIRALSNIRDEVQATAEVVDSGLLSLRLDGQWDLTLSVGGNLASAGGTMRIVQDVASYVRTFQGEPYYAQQDGIPYFMRELGSLPPAELVRARSNARALEVPGVAQADTQLSRLEKRILSGTIRITTETGETADVAV</sequence>